<evidence type="ECO:0000313" key="5">
    <source>
        <dbReference type="EMBL" id="KFX06830.1"/>
    </source>
</evidence>
<dbReference type="PANTHER" id="PTHR42756:SF1">
    <property type="entry name" value="TRANSCRIPTIONAL REPRESSOR OF EMRAB OPERON"/>
    <property type="match status" value="1"/>
</dbReference>
<feature type="domain" description="HTH marR-type" evidence="4">
    <location>
        <begin position="8"/>
        <end position="143"/>
    </location>
</feature>
<reference evidence="7 8" key="1">
    <citation type="submission" date="2014-08" db="EMBL/GenBank/DDBJ databases">
        <title>Genome sequences of NCPPB Pectobacterium isolates.</title>
        <authorList>
            <person name="Glover R.H."/>
            <person name="Sapp M."/>
            <person name="Elphinstone J."/>
        </authorList>
    </citation>
    <scope>NUCLEOTIDE SEQUENCE [LARGE SCALE GENOMIC DNA]</scope>
    <source>
        <strain evidence="6 7">NCPPB 2793</strain>
        <strain evidence="5 8">NCPPB 2795</strain>
    </source>
</reference>
<evidence type="ECO:0000313" key="7">
    <source>
        <dbReference type="Proteomes" id="UP000032869"/>
    </source>
</evidence>
<keyword evidence="3" id="KW-0804">Transcription</keyword>
<sequence length="154" mass="17276">MKENRAEDTSLVSPLEMALSKLQCVLVARRAVMNPDGITWPQYDTLDLLRQQKNLTPSILGEKLGFARPKMSKILRSLKDAGLIEQVSGLSDKREMITRLSTKGEKFLTYAEASRHNMAMLVESCLSKGEAAIFTELSNKIADMLYHSMPKQSE</sequence>
<dbReference type="EMBL" id="JQHL01000002">
    <property type="protein sequence ID" value="KFX21112.1"/>
    <property type="molecule type" value="Genomic_DNA"/>
</dbReference>
<dbReference type="InterPro" id="IPR036388">
    <property type="entry name" value="WH-like_DNA-bd_sf"/>
</dbReference>
<proteinExistence type="predicted"/>
<organism evidence="5 8">
    <name type="scientific">Pectobacterium betavasculorum</name>
    <dbReference type="NCBI Taxonomy" id="55207"/>
    <lineage>
        <taxon>Bacteria</taxon>
        <taxon>Pseudomonadati</taxon>
        <taxon>Pseudomonadota</taxon>
        <taxon>Gammaproteobacteria</taxon>
        <taxon>Enterobacterales</taxon>
        <taxon>Pectobacteriaceae</taxon>
        <taxon>Pectobacterium</taxon>
    </lineage>
</organism>
<dbReference type="PROSITE" id="PS50995">
    <property type="entry name" value="HTH_MARR_2"/>
    <property type="match status" value="1"/>
</dbReference>
<dbReference type="InterPro" id="IPR000835">
    <property type="entry name" value="HTH_MarR-typ"/>
</dbReference>
<gene>
    <name evidence="6" type="ORF">JV35_07915</name>
    <name evidence="5" type="ORF">KP22_01700</name>
</gene>
<dbReference type="PANTHER" id="PTHR42756">
    <property type="entry name" value="TRANSCRIPTIONAL REGULATOR, MARR"/>
    <property type="match status" value="1"/>
</dbReference>
<dbReference type="STRING" id="55207.KP22_01700"/>
<keyword evidence="1" id="KW-0805">Transcription regulation</keyword>
<dbReference type="eggNOG" id="COG1846">
    <property type="taxonomic scope" value="Bacteria"/>
</dbReference>
<dbReference type="Gene3D" id="1.10.10.10">
    <property type="entry name" value="Winged helix-like DNA-binding domain superfamily/Winged helix DNA-binding domain"/>
    <property type="match status" value="1"/>
</dbReference>
<dbReference type="InterPro" id="IPR036390">
    <property type="entry name" value="WH_DNA-bd_sf"/>
</dbReference>
<evidence type="ECO:0000256" key="3">
    <source>
        <dbReference type="ARBA" id="ARBA00023163"/>
    </source>
</evidence>
<dbReference type="PRINTS" id="PR00598">
    <property type="entry name" value="HTHMARR"/>
</dbReference>
<keyword evidence="7" id="KW-1185">Reference proteome</keyword>
<dbReference type="Proteomes" id="UP000032874">
    <property type="component" value="Unassembled WGS sequence"/>
</dbReference>
<dbReference type="AlphaFoldDB" id="A0A093RVH2"/>
<accession>A0A093RVH2</accession>
<dbReference type="GO" id="GO:0003677">
    <property type="term" value="F:DNA binding"/>
    <property type="evidence" value="ECO:0007669"/>
    <property type="project" value="UniProtKB-KW"/>
</dbReference>
<evidence type="ECO:0000313" key="8">
    <source>
        <dbReference type="Proteomes" id="UP000032874"/>
    </source>
</evidence>
<dbReference type="Pfam" id="PF01047">
    <property type="entry name" value="MarR"/>
    <property type="match status" value="1"/>
</dbReference>
<evidence type="ECO:0000259" key="4">
    <source>
        <dbReference type="PROSITE" id="PS50995"/>
    </source>
</evidence>
<keyword evidence="2" id="KW-0238">DNA-binding</keyword>
<dbReference type="Proteomes" id="UP000032869">
    <property type="component" value="Unassembled WGS sequence"/>
</dbReference>
<dbReference type="SUPFAM" id="SSF46785">
    <property type="entry name" value="Winged helix' DNA-binding domain"/>
    <property type="match status" value="1"/>
</dbReference>
<dbReference type="SMART" id="SM00347">
    <property type="entry name" value="HTH_MARR"/>
    <property type="match status" value="1"/>
</dbReference>
<evidence type="ECO:0000256" key="1">
    <source>
        <dbReference type="ARBA" id="ARBA00023015"/>
    </source>
</evidence>
<name>A0A093RVH2_9GAMM</name>
<dbReference type="EMBL" id="JQHM01000001">
    <property type="protein sequence ID" value="KFX06830.1"/>
    <property type="molecule type" value="Genomic_DNA"/>
</dbReference>
<dbReference type="GO" id="GO:0003700">
    <property type="term" value="F:DNA-binding transcription factor activity"/>
    <property type="evidence" value="ECO:0007669"/>
    <property type="project" value="InterPro"/>
</dbReference>
<comment type="caution">
    <text evidence="5">The sequence shown here is derived from an EMBL/GenBank/DDBJ whole genome shotgun (WGS) entry which is preliminary data.</text>
</comment>
<protein>
    <submittedName>
        <fullName evidence="5">MarR family transcriptional regulator</fullName>
    </submittedName>
</protein>
<evidence type="ECO:0000313" key="6">
    <source>
        <dbReference type="EMBL" id="KFX21112.1"/>
    </source>
</evidence>
<evidence type="ECO:0000256" key="2">
    <source>
        <dbReference type="ARBA" id="ARBA00023125"/>
    </source>
</evidence>